<dbReference type="InterPro" id="IPR051792">
    <property type="entry name" value="GGT_bact"/>
</dbReference>
<dbReference type="GO" id="GO:0016740">
    <property type="term" value="F:transferase activity"/>
    <property type="evidence" value="ECO:0007669"/>
    <property type="project" value="UniProtKB-KW"/>
</dbReference>
<name>A0A6M4IQE3_9BACT</name>
<dbReference type="Gene3D" id="1.10.246.130">
    <property type="match status" value="1"/>
</dbReference>
<feature type="chain" id="PRO_5026663418" description="Gamma-glutamyltransferase" evidence="5">
    <location>
        <begin position="21"/>
        <end position="990"/>
    </location>
</feature>
<dbReference type="InterPro" id="IPR043137">
    <property type="entry name" value="GGT_ssub_C"/>
</dbReference>
<dbReference type="Pfam" id="PF01019">
    <property type="entry name" value="G_glu_transpept"/>
    <property type="match status" value="1"/>
</dbReference>
<keyword evidence="2" id="KW-0808">Transferase</keyword>
<keyword evidence="3" id="KW-0378">Hydrolase</keyword>
<dbReference type="KEGG" id="ggr:HKW67_09380"/>
<dbReference type="PRINTS" id="PR01210">
    <property type="entry name" value="GGTRANSPTASE"/>
</dbReference>
<sequence>MITMSVLSPLLLAATLAAHDGVQPDTAALRGARQPATSVNGAVVFAHDGQLYLQRSIGTEAVRITSGSAWHRDPTFTTDGRAIVFASDSLGNYDLWQMPVNTTAAGSASVQIGAITRLTSSAAHETSPSVGPDARVAFVRGSGGATRVWMRNADGTERRLSATEQTERAPRLSPDGKRIAFIVINEAGRRVLVRSVENGTSPTVNTTASSDATVESLDWSPDGRLAVSTRSGVYALATDGSFSALVSKTHGDVDWSADGLFIMIAEYSEVVVGYNGDPDRGLDRTAVERFSGATAASTKGDAMVRVLAPAAPDAGRTAAVTSLPDGRAVRNAAAFDRLWERLARTYFSGADAAARRAQWDAVRTTQRPRALAAANDSALQQVLYDTQQARPPLRADATGRAAVSSAHPVATEAGLEVMRRGGNVIDAAVAVSFALGVVEPDASGIAGYGEMVIALKGRATPTVIEFMSRVPEEGGLNNTSLLVNGRYPSDGPVLVNVPGTVAGMYTAWQKYGSKKVPWADLLAPAIRAARNGYEVSQGLATTLATEREHYAKYEGSRALFFRNGQPMVAGDTLKNPDLAWVLEQIAAKGADGFYKGEVATKWVADLRGKGNAMKLSDLARYFAPERESISGTYRNYTIYSSAPPVSGGAELVARLNLLEQSPAPSRTGKRYTDDPASLHAALSAWFLVPSSRNRIADPAMWPIDVAPIVDKDTARLRWRCFDANKALTPASVRGDTLPCLPKATPAAVPTKPADATDVAAANATAAESPCGDEHAAEMTVCHAAGTTSFAVADNEGNAVSVTQTLGTWGGNFYVTPGLGFLSNDKLTSYGTDPTQYGSRLPFARHGSTLAPTIAYKNGKPFFAVGAAGNAWITSAVYQTLLGALDYNLGPQAALELPRYLPGGGFGGAPGAAAGTPVPYTLQLEDGFSPTVIARLRALGYDINFVSLPGELREGYGAAVRIDGKVVTAGADPRRTGAAGAITGAITGTKK</sequence>
<evidence type="ECO:0000256" key="4">
    <source>
        <dbReference type="ARBA" id="ARBA00023145"/>
    </source>
</evidence>
<dbReference type="Gene3D" id="3.60.20.40">
    <property type="match status" value="1"/>
</dbReference>
<dbReference type="Proteomes" id="UP000500938">
    <property type="component" value="Chromosome"/>
</dbReference>
<evidence type="ECO:0008006" key="8">
    <source>
        <dbReference type="Google" id="ProtNLM"/>
    </source>
</evidence>
<keyword evidence="4" id="KW-0865">Zymogen</keyword>
<dbReference type="SUPFAM" id="SSF82171">
    <property type="entry name" value="DPP6 N-terminal domain-like"/>
    <property type="match status" value="1"/>
</dbReference>
<dbReference type="SUPFAM" id="SSF56235">
    <property type="entry name" value="N-terminal nucleophile aminohydrolases (Ntn hydrolases)"/>
    <property type="match status" value="1"/>
</dbReference>
<evidence type="ECO:0000256" key="1">
    <source>
        <dbReference type="ARBA" id="ARBA00009381"/>
    </source>
</evidence>
<comment type="similarity">
    <text evidence="1">Belongs to the gamma-glutamyltransferase family.</text>
</comment>
<evidence type="ECO:0000256" key="2">
    <source>
        <dbReference type="ARBA" id="ARBA00022679"/>
    </source>
</evidence>
<dbReference type="PANTHER" id="PTHR43199">
    <property type="entry name" value="GLUTATHIONE HYDROLASE"/>
    <property type="match status" value="1"/>
</dbReference>
<evidence type="ECO:0000256" key="5">
    <source>
        <dbReference type="SAM" id="SignalP"/>
    </source>
</evidence>
<protein>
    <recommendedName>
        <fullName evidence="8">Gamma-glutamyltransferase</fullName>
    </recommendedName>
</protein>
<dbReference type="GO" id="GO:0016787">
    <property type="term" value="F:hydrolase activity"/>
    <property type="evidence" value="ECO:0007669"/>
    <property type="project" value="UniProtKB-KW"/>
</dbReference>
<dbReference type="Gene3D" id="2.120.10.60">
    <property type="entry name" value="Tricorn protease N-terminal domain"/>
    <property type="match status" value="1"/>
</dbReference>
<evidence type="ECO:0000313" key="6">
    <source>
        <dbReference type="EMBL" id="QJR35707.1"/>
    </source>
</evidence>
<dbReference type="PANTHER" id="PTHR43199:SF1">
    <property type="entry name" value="GLUTATHIONE HYDROLASE PROENZYME"/>
    <property type="match status" value="1"/>
</dbReference>
<dbReference type="InterPro" id="IPR029055">
    <property type="entry name" value="Ntn_hydrolases_N"/>
</dbReference>
<keyword evidence="7" id="KW-1185">Reference proteome</keyword>
<evidence type="ECO:0000256" key="3">
    <source>
        <dbReference type="ARBA" id="ARBA00022801"/>
    </source>
</evidence>
<organism evidence="6 7">
    <name type="scientific">Gemmatimonas groenlandica</name>
    <dbReference type="NCBI Taxonomy" id="2732249"/>
    <lineage>
        <taxon>Bacteria</taxon>
        <taxon>Pseudomonadati</taxon>
        <taxon>Gemmatimonadota</taxon>
        <taxon>Gemmatimonadia</taxon>
        <taxon>Gemmatimonadales</taxon>
        <taxon>Gemmatimonadaceae</taxon>
        <taxon>Gemmatimonas</taxon>
    </lineage>
</organism>
<keyword evidence="5" id="KW-0732">Signal</keyword>
<dbReference type="InterPro" id="IPR043138">
    <property type="entry name" value="GGT_lsub"/>
</dbReference>
<reference evidence="6 7" key="1">
    <citation type="submission" date="2020-05" db="EMBL/GenBank/DDBJ databases">
        <title>Complete genome sequence of Gemmatimonas greenlandica TET16.</title>
        <authorList>
            <person name="Zeng Y."/>
        </authorList>
    </citation>
    <scope>NUCLEOTIDE SEQUENCE [LARGE SCALE GENOMIC DNA]</scope>
    <source>
        <strain evidence="6 7">TET16</strain>
    </source>
</reference>
<dbReference type="EMBL" id="CP053085">
    <property type="protein sequence ID" value="QJR35707.1"/>
    <property type="molecule type" value="Genomic_DNA"/>
</dbReference>
<proteinExistence type="inferred from homology"/>
<dbReference type="InterPro" id="IPR011659">
    <property type="entry name" value="WD40"/>
</dbReference>
<dbReference type="InterPro" id="IPR011042">
    <property type="entry name" value="6-blade_b-propeller_TolB-like"/>
</dbReference>
<accession>A0A6M4IQE3</accession>
<gene>
    <name evidence="6" type="ORF">HKW67_09380</name>
</gene>
<evidence type="ECO:0000313" key="7">
    <source>
        <dbReference type="Proteomes" id="UP000500938"/>
    </source>
</evidence>
<dbReference type="AlphaFoldDB" id="A0A6M4IQE3"/>
<feature type="signal peptide" evidence="5">
    <location>
        <begin position="1"/>
        <end position="20"/>
    </location>
</feature>
<dbReference type="Pfam" id="PF07676">
    <property type="entry name" value="PD40"/>
    <property type="match status" value="2"/>
</dbReference>
<dbReference type="Gene3D" id="2.120.10.30">
    <property type="entry name" value="TolB, C-terminal domain"/>
    <property type="match status" value="1"/>
</dbReference>